<organism evidence="4 5">
    <name type="scientific">Candidatus Desantisbacteria bacterium CG1_02_38_46</name>
    <dbReference type="NCBI Taxonomy" id="1817893"/>
    <lineage>
        <taxon>Bacteria</taxon>
        <taxon>Candidatus Desantisiibacteriota</taxon>
    </lineage>
</organism>
<name>A0A1J4SB53_9BACT</name>
<feature type="transmembrane region" description="Helical" evidence="1">
    <location>
        <begin position="313"/>
        <end position="333"/>
    </location>
</feature>
<dbReference type="Pfam" id="PF20580">
    <property type="entry name" value="DUF6784"/>
    <property type="match status" value="1"/>
</dbReference>
<accession>A0A1J4SB53</accession>
<feature type="transmembrane region" description="Helical" evidence="1">
    <location>
        <begin position="607"/>
        <end position="629"/>
    </location>
</feature>
<feature type="transmembrane region" description="Helical" evidence="1">
    <location>
        <begin position="357"/>
        <end position="378"/>
    </location>
</feature>
<feature type="transmembrane region" description="Helical" evidence="1">
    <location>
        <begin position="535"/>
        <end position="553"/>
    </location>
</feature>
<feature type="domain" description="DUF6784" evidence="2">
    <location>
        <begin position="537"/>
        <end position="630"/>
    </location>
</feature>
<feature type="transmembrane region" description="Helical" evidence="1">
    <location>
        <begin position="475"/>
        <end position="495"/>
    </location>
</feature>
<keyword evidence="1" id="KW-0472">Membrane</keyword>
<keyword evidence="1" id="KW-1133">Transmembrane helix</keyword>
<feature type="transmembrane region" description="Helical" evidence="1">
    <location>
        <begin position="255"/>
        <end position="273"/>
    </location>
</feature>
<dbReference type="Pfam" id="PF20581">
    <property type="entry name" value="DUF6785"/>
    <property type="match status" value="1"/>
</dbReference>
<proteinExistence type="predicted"/>
<evidence type="ECO:0000313" key="5">
    <source>
        <dbReference type="Proteomes" id="UP000182278"/>
    </source>
</evidence>
<evidence type="ECO:0000313" key="4">
    <source>
        <dbReference type="EMBL" id="OIN96627.1"/>
    </source>
</evidence>
<feature type="transmembrane region" description="Helical" evidence="1">
    <location>
        <begin position="7"/>
        <end position="25"/>
    </location>
</feature>
<feature type="transmembrane region" description="Helical" evidence="1">
    <location>
        <begin position="280"/>
        <end position="301"/>
    </location>
</feature>
<evidence type="ECO:0000259" key="2">
    <source>
        <dbReference type="Pfam" id="PF20580"/>
    </source>
</evidence>
<feature type="transmembrane region" description="Helical" evidence="1">
    <location>
        <begin position="215"/>
        <end position="235"/>
    </location>
</feature>
<comment type="caution">
    <text evidence="4">The sequence shown here is derived from an EMBL/GenBank/DDBJ whole genome shotgun (WGS) entry which is preliminary data.</text>
</comment>
<feature type="transmembrane region" description="Helical" evidence="1">
    <location>
        <begin position="384"/>
        <end position="407"/>
    </location>
</feature>
<gene>
    <name evidence="4" type="ORF">AUJ66_05650</name>
</gene>
<reference evidence="4 5" key="1">
    <citation type="journal article" date="2016" name="Environ. Microbiol.">
        <title>Genomic resolution of a cold subsurface aquifer community provides metabolic insights for novel microbes adapted to high CO concentrations.</title>
        <authorList>
            <person name="Probst A.J."/>
            <person name="Castelle C.J."/>
            <person name="Singh A."/>
            <person name="Brown C.T."/>
            <person name="Anantharaman K."/>
            <person name="Sharon I."/>
            <person name="Hug L.A."/>
            <person name="Burstein D."/>
            <person name="Emerson J.B."/>
            <person name="Thomas B.C."/>
            <person name="Banfield J.F."/>
        </authorList>
    </citation>
    <scope>NUCLEOTIDE SEQUENCE [LARGE SCALE GENOMIC DNA]</scope>
    <source>
        <strain evidence="4">CG1_02_38_46</strain>
    </source>
</reference>
<feature type="transmembrane region" description="Helical" evidence="1">
    <location>
        <begin position="45"/>
        <end position="64"/>
    </location>
</feature>
<sequence>MNNSGYTKRAFIIGTICSLIIGLWVPFSEGYLQGSYMAIDFTTGAAIFLFFVLVFGVNILLKLVNKNYGLNPRELLTIYIMMIIACTIPTMGLTFYWLPMMPAAFYYATPENKWAEILQPHIKGWLTPRDPLVLKYFYEGAPRGTGVPWGAWIMPLFFWTLFLVALYFVMICMMVILRKQWVEKERLIFPLVQLPVEMAQEEENKIIPPLFKNKLMWIGFIVTSIIGTINGLHHYFHFFPQIKIESSITMFRNTVALPFRLSFPMMGFTYLIPTNLSFSLWFFALLSYIQQGIMNITGYTINELGIPYLNLPVINHQGIGAIVVLVLMCLWLARKQLRDVFSKAIGKGKNIDDSKEMLSYPVAFWGMIAGLIFMGIWLCLSGMPWVAVILFLFFMFVLFIGITRIVCEGGVAYIRGPACAAGPVVSGLGSSILGPIGLTSLAFTLIYSGDTRTFVMGSAANGLKITEERERNRPLFWAMMIAVIITMVSSVYITLKLAYQYGGINLNTWFFQGGPIYPFRFAAERIQNPTPPHPGSIMWMAIGAGVMWFLTFMHHRFLWWPLHPLGYPTGGIYMVRIIWISIFAAWLIKFVVLRYGGPKLYKDLRPLFLGLILGQFTISGIWLIIDWIVGGQGNMLFWI</sequence>
<dbReference type="Proteomes" id="UP000182278">
    <property type="component" value="Unassembled WGS sequence"/>
</dbReference>
<keyword evidence="1" id="KW-0812">Transmembrane</keyword>
<dbReference type="EMBL" id="MNUO01000087">
    <property type="protein sequence ID" value="OIN96627.1"/>
    <property type="molecule type" value="Genomic_DNA"/>
</dbReference>
<feature type="domain" description="DUF6785" evidence="3">
    <location>
        <begin position="7"/>
        <end position="502"/>
    </location>
</feature>
<feature type="transmembrane region" description="Helical" evidence="1">
    <location>
        <begin position="156"/>
        <end position="177"/>
    </location>
</feature>
<evidence type="ECO:0000259" key="3">
    <source>
        <dbReference type="Pfam" id="PF20581"/>
    </source>
</evidence>
<dbReference type="InterPro" id="IPR046712">
    <property type="entry name" value="DUF6785"/>
</dbReference>
<feature type="transmembrane region" description="Helical" evidence="1">
    <location>
        <begin position="76"/>
        <end position="98"/>
    </location>
</feature>
<evidence type="ECO:0000256" key="1">
    <source>
        <dbReference type="SAM" id="Phobius"/>
    </source>
</evidence>
<dbReference type="AlphaFoldDB" id="A0A1J4SB53"/>
<feature type="transmembrane region" description="Helical" evidence="1">
    <location>
        <begin position="419"/>
        <end position="447"/>
    </location>
</feature>
<dbReference type="STRING" id="1817893.AUJ66_05650"/>
<protein>
    <submittedName>
        <fullName evidence="4">Uncharacterized protein</fullName>
    </submittedName>
</protein>
<dbReference type="InterPro" id="IPR046711">
    <property type="entry name" value="DUF6784"/>
</dbReference>
<feature type="transmembrane region" description="Helical" evidence="1">
    <location>
        <begin position="573"/>
        <end position="595"/>
    </location>
</feature>